<sequence>MSADGKTKALNALRAAHQAKIEAEDGVTQAVVDARHVKAAWQRIADELGVAQPNAVRKYKPHLAERAALQKWEGEADPATPALVAIRHAVRALEDAEEAELKAVAEARSAEVTWSDIADAVGMKQPNAVAKYRPKLTVTVQVEVAAK</sequence>
<dbReference type="Proteomes" id="UP001501666">
    <property type="component" value="Unassembled WGS sequence"/>
</dbReference>
<proteinExistence type="predicted"/>
<protein>
    <submittedName>
        <fullName evidence="1">Uncharacterized protein</fullName>
    </submittedName>
</protein>
<evidence type="ECO:0000313" key="2">
    <source>
        <dbReference type="Proteomes" id="UP001501666"/>
    </source>
</evidence>
<organism evidence="1 2">
    <name type="scientific">Nonomuraea recticatena</name>
    <dbReference type="NCBI Taxonomy" id="46178"/>
    <lineage>
        <taxon>Bacteria</taxon>
        <taxon>Bacillati</taxon>
        <taxon>Actinomycetota</taxon>
        <taxon>Actinomycetes</taxon>
        <taxon>Streptosporangiales</taxon>
        <taxon>Streptosporangiaceae</taxon>
        <taxon>Nonomuraea</taxon>
    </lineage>
</organism>
<comment type="caution">
    <text evidence="1">The sequence shown here is derived from an EMBL/GenBank/DDBJ whole genome shotgun (WGS) entry which is preliminary data.</text>
</comment>
<accession>A0ABP6E4C9</accession>
<dbReference type="RefSeq" id="WP_346146543.1">
    <property type="nucleotide sequence ID" value="NZ_BAAATE010000006.1"/>
</dbReference>
<gene>
    <name evidence="1" type="ORF">GCM10010412_028340</name>
</gene>
<reference evidence="2" key="1">
    <citation type="journal article" date="2019" name="Int. J. Syst. Evol. Microbiol.">
        <title>The Global Catalogue of Microorganisms (GCM) 10K type strain sequencing project: providing services to taxonomists for standard genome sequencing and annotation.</title>
        <authorList>
            <consortium name="The Broad Institute Genomics Platform"/>
            <consortium name="The Broad Institute Genome Sequencing Center for Infectious Disease"/>
            <person name="Wu L."/>
            <person name="Ma J."/>
        </authorList>
    </citation>
    <scope>NUCLEOTIDE SEQUENCE [LARGE SCALE GENOMIC DNA]</scope>
    <source>
        <strain evidence="2">JCM 6835</strain>
    </source>
</reference>
<evidence type="ECO:0000313" key="1">
    <source>
        <dbReference type="EMBL" id="GAA2657574.1"/>
    </source>
</evidence>
<dbReference type="EMBL" id="BAAATE010000006">
    <property type="protein sequence ID" value="GAA2657574.1"/>
    <property type="molecule type" value="Genomic_DNA"/>
</dbReference>
<name>A0ABP6E4C9_9ACTN</name>
<keyword evidence="2" id="KW-1185">Reference proteome</keyword>